<dbReference type="SMART" id="SM00854">
    <property type="entry name" value="PGA_cap"/>
    <property type="match status" value="1"/>
</dbReference>
<organism evidence="4 5">
    <name type="scientific">Paenibacillus agaridevorans</name>
    <dbReference type="NCBI Taxonomy" id="171404"/>
    <lineage>
        <taxon>Bacteria</taxon>
        <taxon>Bacillati</taxon>
        <taxon>Bacillota</taxon>
        <taxon>Bacilli</taxon>
        <taxon>Bacillales</taxon>
        <taxon>Paenibacillaceae</taxon>
        <taxon>Paenibacillus</taxon>
    </lineage>
</organism>
<accession>A0A2R5F6U4</accession>
<dbReference type="Proteomes" id="UP000245202">
    <property type="component" value="Unassembled WGS sequence"/>
</dbReference>
<gene>
    <name evidence="4" type="ORF">PAT3040_07146</name>
</gene>
<comment type="similarity">
    <text evidence="1">Belongs to the CapA family.</text>
</comment>
<protein>
    <submittedName>
        <fullName evidence="4">Capsule biosynthesis protein</fullName>
    </submittedName>
</protein>
<dbReference type="Pfam" id="PF09587">
    <property type="entry name" value="PGA_cap"/>
    <property type="match status" value="1"/>
</dbReference>
<reference evidence="4 5" key="1">
    <citation type="submission" date="2017-08" db="EMBL/GenBank/DDBJ databases">
        <title>Substantial Increase in Enzyme Production by Combined Drug-Resistance Mutations in Paenibacillus agaridevorans.</title>
        <authorList>
            <person name="Tanaka Y."/>
            <person name="Funane K."/>
            <person name="Hosaka T."/>
            <person name="Shiwa Y."/>
            <person name="Fujita N."/>
            <person name="Miyazaki T."/>
            <person name="Yoshikawa H."/>
            <person name="Murakami K."/>
            <person name="Kasahara K."/>
            <person name="Inaoka T."/>
            <person name="Hiraga Y."/>
            <person name="Ochi K."/>
        </authorList>
    </citation>
    <scope>NUCLEOTIDE SEQUENCE [LARGE SCALE GENOMIC DNA]</scope>
    <source>
        <strain evidence="4 5">T-3040</strain>
    </source>
</reference>
<dbReference type="CDD" id="cd07381">
    <property type="entry name" value="MPP_CapA"/>
    <property type="match status" value="1"/>
</dbReference>
<sequence length="404" mass="42935">MLFGGGNEFLGDKGLLPDWIADTNKGGAEGVVDGAGNEGAPNSDNSGAKGEEGKNVDQPDATAPQQAETDAPAATTLPASGEGDGNAVSDGEAVTMSFVGDMLPGEYLYPLMKQHGFDYPYRNALLYLSEPDITAGNLELPITLGGTPIEGTPYVYKGHPEVLPSIKDAGFDVLSLANNHAMDQGAEGMLDTIRYLKEADLGYMGTGSNDKEAFEPHYVEAKGLRVAFVGLSRVIPYTELKADRHTPGIAETYDTTRAVAAIKHAEENADLVVVMAHWGEDLADKPVDYQKSNARTYIDAGADLVIGAHPHVLQGFEMYKGKWIAYSLGNFIFSAYPKGTGAETGILDASCNKKGDCELKFNPMIVIQGQPTPLEGDAAATLLDRLTSISFGARLEQDGRLVAQ</sequence>
<feature type="domain" description="Capsule synthesis protein CapA" evidence="3">
    <location>
        <begin position="95"/>
        <end position="335"/>
    </location>
</feature>
<dbReference type="InterPro" id="IPR029052">
    <property type="entry name" value="Metallo-depent_PP-like"/>
</dbReference>
<dbReference type="InterPro" id="IPR019079">
    <property type="entry name" value="Capsule_synth_CapA"/>
</dbReference>
<comment type="caution">
    <text evidence="4">The sequence shown here is derived from an EMBL/GenBank/DDBJ whole genome shotgun (WGS) entry which is preliminary data.</text>
</comment>
<dbReference type="InterPro" id="IPR052169">
    <property type="entry name" value="CW_Biosynth-Accessory"/>
</dbReference>
<proteinExistence type="inferred from homology"/>
<dbReference type="SUPFAM" id="SSF56300">
    <property type="entry name" value="Metallo-dependent phosphatases"/>
    <property type="match status" value="1"/>
</dbReference>
<evidence type="ECO:0000313" key="4">
    <source>
        <dbReference type="EMBL" id="GBG12274.1"/>
    </source>
</evidence>
<dbReference type="PANTHER" id="PTHR33393">
    <property type="entry name" value="POLYGLUTAMINE SYNTHESIS ACCESSORY PROTEIN RV0574C-RELATED"/>
    <property type="match status" value="1"/>
</dbReference>
<dbReference type="EMBL" id="BDQX01000458">
    <property type="protein sequence ID" value="GBG12274.1"/>
    <property type="molecule type" value="Genomic_DNA"/>
</dbReference>
<keyword evidence="5" id="KW-1185">Reference proteome</keyword>
<dbReference type="Gene3D" id="3.60.21.10">
    <property type="match status" value="1"/>
</dbReference>
<evidence type="ECO:0000256" key="1">
    <source>
        <dbReference type="ARBA" id="ARBA00005662"/>
    </source>
</evidence>
<dbReference type="PANTHER" id="PTHR33393:SF13">
    <property type="entry name" value="PGA BIOSYNTHESIS PROTEIN CAPA"/>
    <property type="match status" value="1"/>
</dbReference>
<dbReference type="AlphaFoldDB" id="A0A2R5F6U4"/>
<feature type="region of interest" description="Disordered" evidence="2">
    <location>
        <begin position="1"/>
        <end position="89"/>
    </location>
</feature>
<name>A0A2R5F6U4_9BACL</name>
<evidence type="ECO:0000313" key="5">
    <source>
        <dbReference type="Proteomes" id="UP000245202"/>
    </source>
</evidence>
<evidence type="ECO:0000259" key="3">
    <source>
        <dbReference type="SMART" id="SM00854"/>
    </source>
</evidence>
<evidence type="ECO:0000256" key="2">
    <source>
        <dbReference type="SAM" id="MobiDB-lite"/>
    </source>
</evidence>